<feature type="domain" description="SigF-like NTF2-like" evidence="1">
    <location>
        <begin position="1"/>
        <end position="176"/>
    </location>
</feature>
<evidence type="ECO:0000259" key="1">
    <source>
        <dbReference type="Pfam" id="PF24840"/>
    </source>
</evidence>
<dbReference type="OrthoDB" id="2344312at2759"/>
<gene>
    <name evidence="2" type="ORF">CROQUDRAFT_650179</name>
</gene>
<comment type="caution">
    <text evidence="2">The sequence shown here is derived from an EMBL/GenBank/DDBJ whole genome shotgun (WGS) entry which is preliminary data.</text>
</comment>
<organism evidence="2 3">
    <name type="scientific">Cronartium quercuum f. sp. fusiforme G11</name>
    <dbReference type="NCBI Taxonomy" id="708437"/>
    <lineage>
        <taxon>Eukaryota</taxon>
        <taxon>Fungi</taxon>
        <taxon>Dikarya</taxon>
        <taxon>Basidiomycota</taxon>
        <taxon>Pucciniomycotina</taxon>
        <taxon>Pucciniomycetes</taxon>
        <taxon>Pucciniales</taxon>
        <taxon>Coleosporiaceae</taxon>
        <taxon>Cronartium</taxon>
    </lineage>
</organism>
<dbReference type="EMBL" id="MU167209">
    <property type="protein sequence ID" value="KAG0152127.1"/>
    <property type="molecule type" value="Genomic_DNA"/>
</dbReference>
<dbReference type="Pfam" id="PF24840">
    <property type="entry name" value="NTF2_SigF"/>
    <property type="match status" value="1"/>
</dbReference>
<dbReference type="Proteomes" id="UP000886653">
    <property type="component" value="Unassembled WGS sequence"/>
</dbReference>
<dbReference type="PANTHER" id="PTHR35393:SF1">
    <property type="entry name" value="SNOAL-LIKE DOMAIN-CONTAINING PROTEIN"/>
    <property type="match status" value="1"/>
</dbReference>
<protein>
    <recommendedName>
        <fullName evidence="1">SigF-like NTF2-like domain-containing protein</fullName>
    </recommendedName>
</protein>
<dbReference type="AlphaFoldDB" id="A0A9P6NV11"/>
<sequence>MENPVKEIRDVVRSITEPYEASVIAKNVEKYFTPDAYILHPILKQPQTAQSRDDLVGIYKMLRVMTINNKIEFHSVMFNEDMTRGALDLTEYLNVRWNPLLSSNVLPARLLVFIDLRKCKDGLYRISRQHDNMPSDFTLSGQAAMIPGLAIVNDIVKGSIGFIAAKLGRFLLARGWLGV</sequence>
<reference evidence="2" key="1">
    <citation type="submission" date="2013-11" db="EMBL/GenBank/DDBJ databases">
        <title>Genome sequence of the fusiform rust pathogen reveals effectors for host alternation and coevolution with pine.</title>
        <authorList>
            <consortium name="DOE Joint Genome Institute"/>
            <person name="Smith K."/>
            <person name="Pendleton A."/>
            <person name="Kubisiak T."/>
            <person name="Anderson C."/>
            <person name="Salamov A."/>
            <person name="Aerts A."/>
            <person name="Riley R."/>
            <person name="Clum A."/>
            <person name="Lindquist E."/>
            <person name="Ence D."/>
            <person name="Campbell M."/>
            <person name="Kronenberg Z."/>
            <person name="Feau N."/>
            <person name="Dhillon B."/>
            <person name="Hamelin R."/>
            <person name="Burleigh J."/>
            <person name="Smith J."/>
            <person name="Yandell M."/>
            <person name="Nelson C."/>
            <person name="Grigoriev I."/>
            <person name="Davis J."/>
        </authorList>
    </citation>
    <scope>NUCLEOTIDE SEQUENCE</scope>
    <source>
        <strain evidence="2">G11</strain>
    </source>
</reference>
<evidence type="ECO:0000313" key="3">
    <source>
        <dbReference type="Proteomes" id="UP000886653"/>
    </source>
</evidence>
<name>A0A9P6NV11_9BASI</name>
<dbReference type="PANTHER" id="PTHR35393">
    <property type="entry name" value="CHROMOSOME 1, WHOLE GENOME SHOTGUN SEQUENCE"/>
    <property type="match status" value="1"/>
</dbReference>
<proteinExistence type="predicted"/>
<keyword evidence="3" id="KW-1185">Reference proteome</keyword>
<accession>A0A9P6NV11</accession>
<dbReference type="InterPro" id="IPR057514">
    <property type="entry name" value="NTF2_SigF"/>
</dbReference>
<evidence type="ECO:0000313" key="2">
    <source>
        <dbReference type="EMBL" id="KAG0152127.1"/>
    </source>
</evidence>